<keyword evidence="21" id="KW-0460">Magnesium</keyword>
<reference evidence="40" key="1">
    <citation type="submission" date="2022-03" db="EMBL/GenBank/DDBJ databases">
        <authorList>
            <person name="Tunstrom K."/>
        </authorList>
    </citation>
    <scope>NUCLEOTIDE SEQUENCE</scope>
</reference>
<evidence type="ECO:0000256" key="28">
    <source>
        <dbReference type="ARBA" id="ARBA00023172"/>
    </source>
</evidence>
<evidence type="ECO:0000256" key="24">
    <source>
        <dbReference type="ARBA" id="ARBA00022918"/>
    </source>
</evidence>
<dbReference type="InterPro" id="IPR036397">
    <property type="entry name" value="RNaseH_sf"/>
</dbReference>
<dbReference type="Proteomes" id="UP001153954">
    <property type="component" value="Unassembled WGS sequence"/>
</dbReference>
<evidence type="ECO:0000256" key="7">
    <source>
        <dbReference type="ARBA" id="ARBA00022612"/>
    </source>
</evidence>
<evidence type="ECO:0000256" key="12">
    <source>
        <dbReference type="ARBA" id="ARBA00022723"/>
    </source>
</evidence>
<protein>
    <recommendedName>
        <fullName evidence="5">RNA-directed DNA polymerase</fullName>
        <ecNumber evidence="5">2.7.7.49</ecNumber>
    </recommendedName>
    <alternativeName>
        <fullName evidence="36">Gag3-Pol3</fullName>
    </alternativeName>
</protein>
<name>A0AAU9U1S7_EUPED</name>
<dbReference type="GO" id="GO:0004523">
    <property type="term" value="F:RNA-DNA hybrid ribonuclease activity"/>
    <property type="evidence" value="ECO:0007669"/>
    <property type="project" value="UniProtKB-EC"/>
</dbReference>
<keyword evidence="20" id="KW-0067">ATP-binding</keyword>
<dbReference type="EC" id="2.7.7.49" evidence="5"/>
<keyword evidence="26" id="KW-0917">Virion maturation</keyword>
<comment type="function">
    <text evidence="33">Nucleocapsid protein p11 (NC) forms the nucleocore that coats the retro-elements dimeric RNA. Binds these RNAs through its zinc fingers. Promotes primer tRNA(i)-Met annealing to the multipartite primer-binding site (PBS), dimerization of Ty3 RNA and initiation of reverse transcription.</text>
</comment>
<keyword evidence="7" id="KW-1188">Viral release from host cell</keyword>
<comment type="function">
    <text evidence="31">Reverse transcriptase/ribonuclease H (RT) is a multifunctional enzyme that catalyzes the conversion of the retro-elements RNA genome into dsDNA within the VLP. The enzyme displays a DNA polymerase activity that can copy either DNA or RNA templates, and a ribonuclease H (RNase H) activity that cleaves the RNA strand of RNA-DNA heteroduplexes during plus-strand synthesis and hydrolyzes RNA primers. The conversion leads to a linear dsDNA copy of the retrotransposon that includes long terminal repeats (LTRs) at both ends.</text>
</comment>
<evidence type="ECO:0000256" key="37">
    <source>
        <dbReference type="SAM" id="MobiDB-lite"/>
    </source>
</evidence>
<dbReference type="InterPro" id="IPR012337">
    <property type="entry name" value="RNaseH-like_sf"/>
</dbReference>
<evidence type="ECO:0000256" key="36">
    <source>
        <dbReference type="ARBA" id="ARBA00082890"/>
    </source>
</evidence>
<dbReference type="InterPro" id="IPR041373">
    <property type="entry name" value="RT_RNaseH"/>
</dbReference>
<dbReference type="PANTHER" id="PTHR37984">
    <property type="entry name" value="PROTEIN CBG26694"/>
    <property type="match status" value="1"/>
</dbReference>
<dbReference type="SUPFAM" id="SSF53098">
    <property type="entry name" value="Ribonuclease H-like"/>
    <property type="match status" value="1"/>
</dbReference>
<dbReference type="GO" id="GO:0006508">
    <property type="term" value="P:proteolysis"/>
    <property type="evidence" value="ECO:0007669"/>
    <property type="project" value="UniProtKB-KW"/>
</dbReference>
<evidence type="ECO:0000256" key="13">
    <source>
        <dbReference type="ARBA" id="ARBA00022741"/>
    </source>
</evidence>
<evidence type="ECO:0000256" key="4">
    <source>
        <dbReference type="ARBA" id="ARBA00004496"/>
    </source>
</evidence>
<evidence type="ECO:0000256" key="19">
    <source>
        <dbReference type="ARBA" id="ARBA00022833"/>
    </source>
</evidence>
<evidence type="ECO:0000256" key="17">
    <source>
        <dbReference type="ARBA" id="ARBA00022771"/>
    </source>
</evidence>
<organism evidence="40 41">
    <name type="scientific">Euphydryas editha</name>
    <name type="common">Edith's checkerspot</name>
    <dbReference type="NCBI Taxonomy" id="104508"/>
    <lineage>
        <taxon>Eukaryota</taxon>
        <taxon>Metazoa</taxon>
        <taxon>Ecdysozoa</taxon>
        <taxon>Arthropoda</taxon>
        <taxon>Hexapoda</taxon>
        <taxon>Insecta</taxon>
        <taxon>Pterygota</taxon>
        <taxon>Neoptera</taxon>
        <taxon>Endopterygota</taxon>
        <taxon>Lepidoptera</taxon>
        <taxon>Glossata</taxon>
        <taxon>Ditrysia</taxon>
        <taxon>Papilionoidea</taxon>
        <taxon>Nymphalidae</taxon>
        <taxon>Nymphalinae</taxon>
        <taxon>Euphydryas</taxon>
    </lineage>
</organism>
<dbReference type="FunFam" id="1.10.340.70:FF:000001">
    <property type="entry name" value="Retrovirus-related Pol polyprotein from transposon gypsy-like Protein"/>
    <property type="match status" value="1"/>
</dbReference>
<comment type="caution">
    <text evidence="40">The sequence shown here is derived from an EMBL/GenBank/DDBJ whole genome shotgun (WGS) entry which is preliminary data.</text>
</comment>
<keyword evidence="22" id="KW-0694">RNA-binding</keyword>
<dbReference type="GO" id="GO:0003723">
    <property type="term" value="F:RNA binding"/>
    <property type="evidence" value="ECO:0007669"/>
    <property type="project" value="UniProtKB-KW"/>
</dbReference>
<dbReference type="Gene3D" id="3.30.420.10">
    <property type="entry name" value="Ribonuclease H-like superfamily/Ribonuclease H"/>
    <property type="match status" value="1"/>
</dbReference>
<evidence type="ECO:0000256" key="14">
    <source>
        <dbReference type="ARBA" id="ARBA00022750"/>
    </source>
</evidence>
<dbReference type="SUPFAM" id="SSF56672">
    <property type="entry name" value="DNA/RNA polymerases"/>
    <property type="match status" value="1"/>
</dbReference>
<dbReference type="GO" id="GO:0006310">
    <property type="term" value="P:DNA recombination"/>
    <property type="evidence" value="ECO:0007669"/>
    <property type="project" value="UniProtKB-KW"/>
</dbReference>
<evidence type="ECO:0000256" key="31">
    <source>
        <dbReference type="ARBA" id="ARBA00025590"/>
    </source>
</evidence>
<dbReference type="Gene3D" id="3.30.70.270">
    <property type="match status" value="2"/>
</dbReference>
<keyword evidence="19" id="KW-0862">Zinc</keyword>
<evidence type="ECO:0000256" key="5">
    <source>
        <dbReference type="ARBA" id="ARBA00012493"/>
    </source>
</evidence>
<dbReference type="InterPro" id="IPR043502">
    <property type="entry name" value="DNA/RNA_pol_sf"/>
</dbReference>
<dbReference type="InterPro" id="IPR001969">
    <property type="entry name" value="Aspartic_peptidase_AS"/>
</dbReference>
<keyword evidence="30" id="KW-0511">Multifunctional enzyme</keyword>
<evidence type="ECO:0000259" key="39">
    <source>
        <dbReference type="PROSITE" id="PS50994"/>
    </source>
</evidence>
<evidence type="ECO:0000256" key="26">
    <source>
        <dbReference type="ARBA" id="ARBA00023113"/>
    </source>
</evidence>
<dbReference type="CDD" id="cd01647">
    <property type="entry name" value="RT_LTR"/>
    <property type="match status" value="1"/>
</dbReference>
<evidence type="ECO:0000256" key="21">
    <source>
        <dbReference type="ARBA" id="ARBA00022842"/>
    </source>
</evidence>
<dbReference type="GO" id="GO:0004190">
    <property type="term" value="F:aspartic-type endopeptidase activity"/>
    <property type="evidence" value="ECO:0007669"/>
    <property type="project" value="UniProtKB-KW"/>
</dbReference>
<evidence type="ECO:0000256" key="29">
    <source>
        <dbReference type="ARBA" id="ARBA00023242"/>
    </source>
</evidence>
<keyword evidence="15" id="KW-0688">Ribosomal frameshifting</keyword>
<dbReference type="CDD" id="cd09274">
    <property type="entry name" value="RNase_HI_RT_Ty3"/>
    <property type="match status" value="1"/>
</dbReference>
<evidence type="ECO:0000256" key="3">
    <source>
        <dbReference type="ARBA" id="ARBA00004123"/>
    </source>
</evidence>
<dbReference type="GO" id="GO:0003677">
    <property type="term" value="F:DNA binding"/>
    <property type="evidence" value="ECO:0007669"/>
    <property type="project" value="UniProtKB-KW"/>
</dbReference>
<dbReference type="GO" id="GO:0005524">
    <property type="term" value="F:ATP binding"/>
    <property type="evidence" value="ECO:0007669"/>
    <property type="project" value="UniProtKB-KW"/>
</dbReference>
<keyword evidence="8" id="KW-0645">Protease</keyword>
<dbReference type="SUPFAM" id="SSF50630">
    <property type="entry name" value="Acid proteases"/>
    <property type="match status" value="1"/>
</dbReference>
<comment type="subcellular location">
    <subcellularLocation>
        <location evidence="4">Cytoplasm</location>
    </subcellularLocation>
    <subcellularLocation>
        <location evidence="3">Nucleus</location>
    </subcellularLocation>
</comment>
<dbReference type="Pfam" id="PF00078">
    <property type="entry name" value="RVT_1"/>
    <property type="match status" value="1"/>
</dbReference>
<keyword evidence="6" id="KW-0963">Cytoplasm</keyword>
<feature type="region of interest" description="Disordered" evidence="37">
    <location>
        <begin position="254"/>
        <end position="302"/>
    </location>
</feature>
<dbReference type="EMBL" id="CAKOGL010000011">
    <property type="protein sequence ID" value="CAH2091695.1"/>
    <property type="molecule type" value="Genomic_DNA"/>
</dbReference>
<keyword evidence="41" id="KW-1185">Reference proteome</keyword>
<keyword evidence="12" id="KW-0479">Metal-binding</keyword>
<feature type="region of interest" description="Disordered" evidence="37">
    <location>
        <begin position="205"/>
        <end position="241"/>
    </location>
</feature>
<keyword evidence="24" id="KW-0695">RNA-directed DNA polymerase</keyword>
<dbReference type="InterPro" id="IPR000477">
    <property type="entry name" value="RT_dom"/>
</dbReference>
<evidence type="ECO:0000256" key="10">
    <source>
        <dbReference type="ARBA" id="ARBA00022695"/>
    </source>
</evidence>
<keyword evidence="10" id="KW-0548">Nucleotidyltransferase</keyword>
<keyword evidence="29" id="KW-0539">Nucleus</keyword>
<dbReference type="Pfam" id="PF17921">
    <property type="entry name" value="Integrase_H2C2"/>
    <property type="match status" value="1"/>
</dbReference>
<evidence type="ECO:0000256" key="9">
    <source>
        <dbReference type="ARBA" id="ARBA00022679"/>
    </source>
</evidence>
<evidence type="ECO:0000256" key="15">
    <source>
        <dbReference type="ARBA" id="ARBA00022758"/>
    </source>
</evidence>
<keyword evidence="28" id="KW-0233">DNA recombination</keyword>
<dbReference type="Pfam" id="PF17917">
    <property type="entry name" value="RT_RNaseH"/>
    <property type="match status" value="1"/>
</dbReference>
<evidence type="ECO:0000256" key="33">
    <source>
        <dbReference type="ARBA" id="ARBA00055265"/>
    </source>
</evidence>
<dbReference type="InterPro" id="IPR043128">
    <property type="entry name" value="Rev_trsase/Diguanyl_cyclase"/>
</dbReference>
<feature type="compositionally biased region" description="Polar residues" evidence="37">
    <location>
        <begin position="220"/>
        <end position="241"/>
    </location>
</feature>
<keyword evidence="9" id="KW-0808">Transferase</keyword>
<evidence type="ECO:0000256" key="34">
    <source>
        <dbReference type="ARBA" id="ARBA00055383"/>
    </source>
</evidence>
<evidence type="ECO:0000256" key="11">
    <source>
        <dbReference type="ARBA" id="ARBA00022722"/>
    </source>
</evidence>
<dbReference type="Pfam" id="PF00077">
    <property type="entry name" value="RVP"/>
    <property type="match status" value="1"/>
</dbReference>
<feature type="region of interest" description="Disordered" evidence="37">
    <location>
        <begin position="1024"/>
        <end position="1056"/>
    </location>
</feature>
<dbReference type="Gene3D" id="2.40.70.10">
    <property type="entry name" value="Acid Proteases"/>
    <property type="match status" value="1"/>
</dbReference>
<dbReference type="PROSITE" id="PS50994">
    <property type="entry name" value="INTEGRASE"/>
    <property type="match status" value="1"/>
</dbReference>
<gene>
    <name evidence="40" type="ORF">EEDITHA_LOCUS7535</name>
</gene>
<evidence type="ECO:0000256" key="23">
    <source>
        <dbReference type="ARBA" id="ARBA00022908"/>
    </source>
</evidence>
<dbReference type="InterPro" id="IPR018061">
    <property type="entry name" value="Retropepsins"/>
</dbReference>
<dbReference type="FunFam" id="3.10.10.10:FF:000007">
    <property type="entry name" value="Retrovirus-related Pol polyprotein from transposon 17.6-like Protein"/>
    <property type="match status" value="1"/>
</dbReference>
<dbReference type="PANTHER" id="PTHR37984:SF5">
    <property type="entry name" value="PROTEIN NYNRIN-LIKE"/>
    <property type="match status" value="1"/>
</dbReference>
<feature type="compositionally biased region" description="Polar residues" evidence="37">
    <location>
        <begin position="285"/>
        <end position="300"/>
    </location>
</feature>
<dbReference type="GO" id="GO:0075523">
    <property type="term" value="P:viral translational frameshifting"/>
    <property type="evidence" value="ECO:0007669"/>
    <property type="project" value="UniProtKB-KW"/>
</dbReference>
<evidence type="ECO:0000256" key="18">
    <source>
        <dbReference type="ARBA" id="ARBA00022801"/>
    </source>
</evidence>
<evidence type="ECO:0000313" key="41">
    <source>
        <dbReference type="Proteomes" id="UP001153954"/>
    </source>
</evidence>
<keyword evidence="14" id="KW-0064">Aspartyl protease</keyword>
<dbReference type="GO" id="GO:0003887">
    <property type="term" value="F:DNA-directed DNA polymerase activity"/>
    <property type="evidence" value="ECO:0007669"/>
    <property type="project" value="UniProtKB-KW"/>
</dbReference>
<dbReference type="GO" id="GO:0008270">
    <property type="term" value="F:zinc ion binding"/>
    <property type="evidence" value="ECO:0007669"/>
    <property type="project" value="UniProtKB-KW"/>
</dbReference>
<dbReference type="GO" id="GO:0042575">
    <property type="term" value="C:DNA polymerase complex"/>
    <property type="evidence" value="ECO:0007669"/>
    <property type="project" value="UniProtKB-ARBA"/>
</dbReference>
<evidence type="ECO:0000256" key="35">
    <source>
        <dbReference type="ARBA" id="ARBA00063849"/>
    </source>
</evidence>
<keyword evidence="18" id="KW-0378">Hydrolase</keyword>
<evidence type="ECO:0000259" key="38">
    <source>
        <dbReference type="PROSITE" id="PS50878"/>
    </source>
</evidence>
<dbReference type="FunFam" id="3.30.420.10:FF:000032">
    <property type="entry name" value="Retrovirus-related Pol polyprotein from transposon 297-like Protein"/>
    <property type="match status" value="1"/>
</dbReference>
<sequence>MSKSDSRKELRETSVEEKEISLNTILKFIKPFTGDRDKLTAFLRNCDSAISLASSRQEDLILKYILSQLEGKAETACSIKEFDSWASLKEFLKTQFGERKHYAHLLTELQDCKQGNQEPVSQFSLRVETCLQKLLTEVTVSNSKKMELAGRLAAMEDLALHTFTLGLHPRISNLVRCRDPKNLNDAINCAISEEKIQQFSFRNNFKQKSNETIPKRNDFNNKPQSKYNYNNDNQYAPSSSKEAPFCRYFDTYAKPKTNGQGNQPQTQGLQCKQTNGQGNQPQTQRLSFKQTHGQGTQPQTRGLPCEKISRYSQIEQIYEIITQKKYLPYVKIQTSVNQDPLIFLIDSGASICVLKQNSITNPLKLQDKIIKVKGIDAKKDTVRSQGCVEIKLNFTENLIISHTFHAFEDMELPYDGIIGNDLFNKHNCRINYQSGLLEINNHKIQLCFDDPSYTIQPRTETVIECSVRNPELKEGLILNQNISDSLLVSNCLVKVKDNNRVNLTVLNVSDQEIYLNSNLMFNLSPIEVTENNSINHVNSYNSLERSQQLSKLLPTAHLNEEELYYLKEICYQYSDIFHLPGDQLTCTDVTQHEIKTTSPTPINVKSYRFPEIHKEEVQSQINKMLEQKIITPSRSPWSSPIWIVPKKEDSSGKKKWRIVIDYRKLNDITIGESYPIPQINEILDQLGKSKYFTTLDLASGFHQIQMSPADAPKTAFSVPQGHFQFNRMPFGLKNAPASFQRTMNTVLSGLQGVHCFVYLDDVVVYSYDLPSHIEKLHLIFEKLRKFQLKLQPDKCEFLRKEVAYLGHIISNEGVKPNPEKIKAVVQFPPPKCAKDIKSFLGLASYYRRFIPEFSKYAKSLTTLLKKDVPFEWTNTQQLSFEQLKNKLVTAPVLAYPDFTKPFILTCDASSYAISAVLSQGDVGKDRPIAYASRILNKAECNYSVTEKECLAIVYGTKTFRPYLFGRRFTIITDHKPLNWLFNCKDPGSRLVRWRLKLEEYDYEIQYKKGKMNSNADALSRYPVNPVHEQNDQNPTTDSNRPENLPETIDSPDNLDLPDDLILPEDLELPEDFNIPTPPSVDSNVSNDDDTYSKCMKTLNNRLIKFNTKIEEHNESLLKTKIKHIIIPTSIDLDESNHYVADIIGNLSESTEFLSKERTLHSFVTFQKDNTNYYLLFVKVYHYEKNSYKDIFKSLNNLKTEFIANNVTEFSITDFRNPFDVHTFTKIYNIITYLFHDTNITIHIYKNSIIYPAMTEINKILKENHDIPISGHLGSNRMLSRIQERYYWRNMRSDVENYVRKCDLCQTNKALRKINRAPMQITSTSTQPFERVALDLVGPLPEAEPSRYKFILTLQDDLTKYSAAYPLPNAMAEESAECLIHFICQFGIPKSILTDQGTNFTAELFKQTCTFLKIKQLWSSPYHPQTQGALERSHSTLKEYLKSFINEHQDNWPKYVFTAMLTYNTTVHSTTNFTPYELVFGHKPFIPSSIYDTSLEPTYNSYVRVLQQRLQLSREKALENILKSKSISKSYYDKRTKPIKYKVGDMVYVKNHLRLRKALSPIWKGPFKVVRINGNNTLTLLLNRRHVKNHYDELKLAETNSE</sequence>
<comment type="function">
    <text evidence="34">Capsid protein (CA) is the structural component of the virus-like particle (VLP), forming the shell that encapsulates the genomic RNA-nucleocapsid complex.</text>
</comment>
<dbReference type="GO" id="GO:0005634">
    <property type="term" value="C:nucleus"/>
    <property type="evidence" value="ECO:0007669"/>
    <property type="project" value="UniProtKB-SubCell"/>
</dbReference>
<evidence type="ECO:0000256" key="27">
    <source>
        <dbReference type="ARBA" id="ARBA00023125"/>
    </source>
</evidence>
<evidence type="ECO:0000256" key="16">
    <source>
        <dbReference type="ARBA" id="ARBA00022759"/>
    </source>
</evidence>
<evidence type="ECO:0000256" key="30">
    <source>
        <dbReference type="ARBA" id="ARBA00023268"/>
    </source>
</evidence>
<proteinExistence type="predicted"/>
<dbReference type="Gene3D" id="3.10.10.10">
    <property type="entry name" value="HIV Type 1 Reverse Transcriptase, subunit A, domain 1"/>
    <property type="match status" value="1"/>
</dbReference>
<evidence type="ECO:0000256" key="32">
    <source>
        <dbReference type="ARBA" id="ARBA00025615"/>
    </source>
</evidence>
<dbReference type="CDD" id="cd00303">
    <property type="entry name" value="retropepsin_like"/>
    <property type="match status" value="1"/>
</dbReference>
<evidence type="ECO:0000256" key="2">
    <source>
        <dbReference type="ARBA" id="ARBA00002180"/>
    </source>
</evidence>
<evidence type="ECO:0000256" key="1">
    <source>
        <dbReference type="ARBA" id="ARBA00000077"/>
    </source>
</evidence>
<dbReference type="InterPro" id="IPR050951">
    <property type="entry name" value="Retrovirus_Pol_polyprotein"/>
</dbReference>
<keyword evidence="23" id="KW-0229">DNA integration</keyword>
<keyword evidence="27" id="KW-0238">DNA-binding</keyword>
<dbReference type="GO" id="GO:0003964">
    <property type="term" value="F:RNA-directed DNA polymerase activity"/>
    <property type="evidence" value="ECO:0007669"/>
    <property type="project" value="UniProtKB-KW"/>
</dbReference>
<dbReference type="Pfam" id="PF00665">
    <property type="entry name" value="rve"/>
    <property type="match status" value="1"/>
</dbReference>
<dbReference type="InterPro" id="IPR001584">
    <property type="entry name" value="Integrase_cat-core"/>
</dbReference>
<dbReference type="GO" id="GO:0005737">
    <property type="term" value="C:cytoplasm"/>
    <property type="evidence" value="ECO:0007669"/>
    <property type="project" value="UniProtKB-SubCell"/>
</dbReference>
<evidence type="ECO:0000256" key="20">
    <source>
        <dbReference type="ARBA" id="ARBA00022840"/>
    </source>
</evidence>
<comment type="catalytic activity">
    <reaction evidence="1">
        <text>Endonucleolytic cleavage to 5'-phosphomonoester.</text>
        <dbReference type="EC" id="3.1.26.4"/>
    </reaction>
</comment>
<dbReference type="PROSITE" id="PS50878">
    <property type="entry name" value="RT_POL"/>
    <property type="match status" value="1"/>
</dbReference>
<evidence type="ECO:0000313" key="40">
    <source>
        <dbReference type="EMBL" id="CAH2091695.1"/>
    </source>
</evidence>
<accession>A0AAU9U1S7</accession>
<keyword evidence="16" id="KW-0255">Endonuclease</keyword>
<comment type="function">
    <text evidence="32">Integrase (IN) targets the VLP to the nucleus, where a subparticle preintegration complex (PIC) containing at least integrase and the newly synthesized dsDNA copy of the retrotransposon must transit the nuclear membrane. Once in the nucleus, integrase performs the integration of the dsDNA into the host genome.</text>
</comment>
<dbReference type="FunFam" id="3.30.70.270:FF:000026">
    <property type="entry name" value="Transposon Ty3-G Gag-Pol polyprotein"/>
    <property type="match status" value="1"/>
</dbReference>
<keyword evidence="17" id="KW-0863">Zinc-finger</keyword>
<dbReference type="Gene3D" id="1.10.340.70">
    <property type="match status" value="1"/>
</dbReference>
<comment type="subunit">
    <text evidence="35">The protease is a homodimer, whose active site consists of two apposed aspartic acid residues.</text>
</comment>
<dbReference type="InterPro" id="IPR041588">
    <property type="entry name" value="Integrase_H2C2"/>
</dbReference>
<comment type="function">
    <text evidence="2">The aspartyl protease (PR) mediates the proteolytic cleavages of the Gag and Gag-Pol polyproteins after assembly of the VLP.</text>
</comment>
<dbReference type="PROSITE" id="PS00141">
    <property type="entry name" value="ASP_PROTEASE"/>
    <property type="match status" value="1"/>
</dbReference>
<keyword evidence="13" id="KW-0547">Nucleotide-binding</keyword>
<evidence type="ECO:0000256" key="6">
    <source>
        <dbReference type="ARBA" id="ARBA00022490"/>
    </source>
</evidence>
<feature type="domain" description="Integrase catalytic" evidence="39">
    <location>
        <begin position="1323"/>
        <end position="1482"/>
    </location>
</feature>
<evidence type="ECO:0000256" key="25">
    <source>
        <dbReference type="ARBA" id="ARBA00022932"/>
    </source>
</evidence>
<evidence type="ECO:0000256" key="22">
    <source>
        <dbReference type="ARBA" id="ARBA00022884"/>
    </source>
</evidence>
<feature type="compositionally biased region" description="Low complexity" evidence="37">
    <location>
        <begin position="257"/>
        <end position="284"/>
    </location>
</feature>
<dbReference type="GO" id="GO:0015074">
    <property type="term" value="P:DNA integration"/>
    <property type="evidence" value="ECO:0007669"/>
    <property type="project" value="UniProtKB-KW"/>
</dbReference>
<evidence type="ECO:0000256" key="8">
    <source>
        <dbReference type="ARBA" id="ARBA00022670"/>
    </source>
</evidence>
<feature type="domain" description="Reverse transcriptase" evidence="38">
    <location>
        <begin position="625"/>
        <end position="809"/>
    </location>
</feature>
<keyword evidence="25" id="KW-0239">DNA-directed DNA polymerase</keyword>
<dbReference type="InterPro" id="IPR021109">
    <property type="entry name" value="Peptidase_aspartic_dom_sf"/>
</dbReference>
<keyword evidence="11" id="KW-0540">Nuclease</keyword>